<sequence>MQDAPNGFDIPMLGLPKDEWLTKLEEVVDEHGYFQPLGDRHFATFVEDKPTLLVTFETLQGIQSRGDTGQPMGFELVRELGWSHLCLMSDGDTWFRDDAVYRYIDRLVDDGFFEDFQKVIFYGSGACGYAAAAFSVAAPGATVITVQPQATLDPRLAGWDHRFPHTRKMSFTDRYGYAPDMIDAADHAFVLFDPNQTEDAMHAALFARENVTLLRMPNMGSKLEPNLLNMQILYRILAQAGGGKLSSASFNDLYRARRNHKPYLLGLLHKLKGQKRPYLEALLCANVTQRMKAPRFANHLNALEQSASEEKRAG</sequence>
<evidence type="ECO:0000313" key="2">
    <source>
        <dbReference type="Proteomes" id="UP000306575"/>
    </source>
</evidence>
<evidence type="ECO:0000313" key="1">
    <source>
        <dbReference type="EMBL" id="TKZ21679.1"/>
    </source>
</evidence>
<keyword evidence="2" id="KW-1185">Reference proteome</keyword>
<dbReference type="AlphaFoldDB" id="A0A4U7N715"/>
<dbReference type="Proteomes" id="UP000306575">
    <property type="component" value="Unassembled WGS sequence"/>
</dbReference>
<dbReference type="RefSeq" id="WP_138015002.1">
    <property type="nucleotide sequence ID" value="NZ_SULI01000003.1"/>
</dbReference>
<name>A0A4U7N715_9RHOB</name>
<proteinExistence type="predicted"/>
<dbReference type="EMBL" id="SULI01000003">
    <property type="protein sequence ID" value="TKZ21679.1"/>
    <property type="molecule type" value="Genomic_DNA"/>
</dbReference>
<comment type="caution">
    <text evidence="1">The sequence shown here is derived from an EMBL/GenBank/DDBJ whole genome shotgun (WGS) entry which is preliminary data.</text>
</comment>
<gene>
    <name evidence="1" type="ORF">FAP39_03500</name>
</gene>
<organism evidence="1 2">
    <name type="scientific">Shimia litoralis</name>
    <dbReference type="NCBI Taxonomy" id="420403"/>
    <lineage>
        <taxon>Bacteria</taxon>
        <taxon>Pseudomonadati</taxon>
        <taxon>Pseudomonadota</taxon>
        <taxon>Alphaproteobacteria</taxon>
        <taxon>Rhodobacterales</taxon>
        <taxon>Roseobacteraceae</taxon>
    </lineage>
</organism>
<reference evidence="1 2" key="1">
    <citation type="submission" date="2019-04" db="EMBL/GenBank/DDBJ databases">
        <title>Genome sequence of Pelagicola litoralis CL-ES2.</title>
        <authorList>
            <person name="Cao J."/>
        </authorList>
    </citation>
    <scope>NUCLEOTIDE SEQUENCE [LARGE SCALE GENOMIC DNA]</scope>
    <source>
        <strain evidence="1 2">CL-ES2</strain>
    </source>
</reference>
<dbReference type="OrthoDB" id="7840273at2"/>
<protein>
    <submittedName>
        <fullName evidence="1">Phosphoadenosine phosphosulfate reductase</fullName>
    </submittedName>
</protein>
<accession>A0A4U7N715</accession>